<dbReference type="RefSeq" id="WP_011127717.1">
    <property type="nucleotide sequence ID" value="NC_005070.1"/>
</dbReference>
<organism evidence="1 2">
    <name type="scientific">Parasynechococcus marenigrum (strain WH8102)</name>
    <dbReference type="NCBI Taxonomy" id="84588"/>
    <lineage>
        <taxon>Bacteria</taxon>
        <taxon>Bacillati</taxon>
        <taxon>Cyanobacteriota</taxon>
        <taxon>Cyanophyceae</taxon>
        <taxon>Synechococcales</taxon>
        <taxon>Prochlorococcaceae</taxon>
        <taxon>Parasynechococcus</taxon>
        <taxon>Parasynechococcus marenigrum</taxon>
    </lineage>
</organism>
<dbReference type="STRING" id="84588.SYNW0852"/>
<dbReference type="KEGG" id="syw:SYNW0852"/>
<dbReference type="HOGENOM" id="CLU_1229363_0_0_3"/>
<dbReference type="eggNOG" id="COG0847">
    <property type="taxonomic scope" value="Bacteria"/>
</dbReference>
<evidence type="ECO:0000313" key="2">
    <source>
        <dbReference type="Proteomes" id="UP000001422"/>
    </source>
</evidence>
<accession>Q7U7X7</accession>
<evidence type="ECO:0000313" key="1">
    <source>
        <dbReference type="EMBL" id="CAE07367.1"/>
    </source>
</evidence>
<protein>
    <submittedName>
        <fullName evidence="1">Uncharacterized protein</fullName>
    </submittedName>
</protein>
<sequence>MAQELSHRGEELKGLGWNGPDVARYVELWEYRQRWGAMNLEREDRLFLRKAENALPAILSGRAAAKKPIKDKTYYRWLRFHLEAMQQAEAEMGLAEGETGAWPVMLEAELRILDHYQPVLGLPDTLKAKALAPIRETLASQVAALGNVQAFHFEAPLNALKEKENNRWKHLRDGDGSDRTYPILSAEGRGGFRAEAHNAIHSLIRSTFPSLAETDKPELSHDEKHD</sequence>
<gene>
    <name evidence="1" type="ordered locus">SYNW0852</name>
</gene>
<dbReference type="Proteomes" id="UP000001422">
    <property type="component" value="Chromosome"/>
</dbReference>
<reference evidence="1 2" key="1">
    <citation type="journal article" date="2003" name="Nature">
        <title>The genome of a motile marine Synechococcus.</title>
        <authorList>
            <person name="Palenik B."/>
            <person name="Brahamsha B."/>
            <person name="Larimer F."/>
            <person name="Land M."/>
            <person name="Hauser L."/>
            <person name="Chain P."/>
            <person name="Lamerdin J."/>
            <person name="Regala W."/>
            <person name="Allen E.A."/>
            <person name="McCarren J."/>
            <person name="Paulsen I."/>
            <person name="Dufresne A."/>
            <person name="Partensky F."/>
            <person name="Webb E."/>
            <person name="Waterbury J."/>
        </authorList>
    </citation>
    <scope>NUCLEOTIDE SEQUENCE [LARGE SCALE GENOMIC DNA]</scope>
    <source>
        <strain evidence="1 2">WH8102</strain>
    </source>
</reference>
<proteinExistence type="predicted"/>
<dbReference type="AlphaFoldDB" id="Q7U7X7"/>
<dbReference type="EMBL" id="BX569691">
    <property type="protein sequence ID" value="CAE07367.1"/>
    <property type="molecule type" value="Genomic_DNA"/>
</dbReference>
<keyword evidence="2" id="KW-1185">Reference proteome</keyword>
<name>Q7U7X7_PARMW</name>